<accession>A0A645ITJ2</accession>
<dbReference type="EMBL" id="VSSQ01122753">
    <property type="protein sequence ID" value="MPN54486.1"/>
    <property type="molecule type" value="Genomic_DNA"/>
</dbReference>
<name>A0A645ITJ2_9ZZZZ</name>
<gene>
    <name evidence="1" type="ORF">SDC9_202156</name>
</gene>
<evidence type="ECO:0000313" key="1">
    <source>
        <dbReference type="EMBL" id="MPN54486.1"/>
    </source>
</evidence>
<organism evidence="1">
    <name type="scientific">bioreactor metagenome</name>
    <dbReference type="NCBI Taxonomy" id="1076179"/>
    <lineage>
        <taxon>unclassified sequences</taxon>
        <taxon>metagenomes</taxon>
        <taxon>ecological metagenomes</taxon>
    </lineage>
</organism>
<proteinExistence type="predicted"/>
<sequence>MNCKAQSLGEFMYKKYTENLTQFTLRQFIDRGKG</sequence>
<protein>
    <submittedName>
        <fullName evidence="1">Uncharacterized protein</fullName>
    </submittedName>
</protein>
<comment type="caution">
    <text evidence="1">The sequence shown here is derived from an EMBL/GenBank/DDBJ whole genome shotgun (WGS) entry which is preliminary data.</text>
</comment>
<dbReference type="AlphaFoldDB" id="A0A645ITJ2"/>
<reference evidence="1" key="1">
    <citation type="submission" date="2019-08" db="EMBL/GenBank/DDBJ databases">
        <authorList>
            <person name="Kucharzyk K."/>
            <person name="Murdoch R.W."/>
            <person name="Higgins S."/>
            <person name="Loffler F."/>
        </authorList>
    </citation>
    <scope>NUCLEOTIDE SEQUENCE</scope>
</reference>